<gene>
    <name evidence="8" type="ORF">OIH86_21485</name>
</gene>
<dbReference type="EMBL" id="JAOYEY010000050">
    <property type="protein sequence ID" value="MCV9888225.1"/>
    <property type="molecule type" value="Genomic_DNA"/>
</dbReference>
<organism evidence="8 9">
    <name type="scientific">Metabacillus halosaccharovorans</name>
    <dbReference type="NCBI Taxonomy" id="930124"/>
    <lineage>
        <taxon>Bacteria</taxon>
        <taxon>Bacillati</taxon>
        <taxon>Bacillota</taxon>
        <taxon>Bacilli</taxon>
        <taxon>Bacillales</taxon>
        <taxon>Bacillaceae</taxon>
        <taxon>Metabacillus</taxon>
    </lineage>
</organism>
<feature type="domain" description="L,D-TPase catalytic" evidence="7">
    <location>
        <begin position="27"/>
        <end position="151"/>
    </location>
</feature>
<dbReference type="PANTHER" id="PTHR30582">
    <property type="entry name" value="L,D-TRANSPEPTIDASE"/>
    <property type="match status" value="1"/>
</dbReference>
<sequence>MRYLLLFLFIVQSPIWPLGENPMPGDPYLIINKQKNEMAFVHENEIKEIYQVATGITEELTPEGEFTVTVKAVDPYYRKKDIPGGDKRNPLGTRWIGFDAEGTDGRTYGIHGTNNDKSIGSYVTQGCVRLQNKKVEAIYENIPLGTKVFITNSDRSFEQLAIENGAIQKESAPQ</sequence>
<dbReference type="Gene3D" id="2.40.440.10">
    <property type="entry name" value="L,D-transpeptidase catalytic domain-like"/>
    <property type="match status" value="1"/>
</dbReference>
<dbReference type="RefSeq" id="WP_078432675.1">
    <property type="nucleotide sequence ID" value="NZ_CP162630.1"/>
</dbReference>
<keyword evidence="3 6" id="KW-0133">Cell shape</keyword>
<evidence type="ECO:0000256" key="3">
    <source>
        <dbReference type="ARBA" id="ARBA00022960"/>
    </source>
</evidence>
<comment type="pathway">
    <text evidence="1 6">Cell wall biogenesis; peptidoglycan biosynthesis.</text>
</comment>
<dbReference type="PANTHER" id="PTHR30582:SF4">
    <property type="entry name" value="L,D-TRANSPEPTIDASE YQJB-RELATED"/>
    <property type="match status" value="1"/>
</dbReference>
<dbReference type="InterPro" id="IPR038063">
    <property type="entry name" value="Transpep_catalytic_dom"/>
</dbReference>
<evidence type="ECO:0000256" key="2">
    <source>
        <dbReference type="ARBA" id="ARBA00022679"/>
    </source>
</evidence>
<dbReference type="InterPro" id="IPR050979">
    <property type="entry name" value="LD-transpeptidase"/>
</dbReference>
<evidence type="ECO:0000256" key="4">
    <source>
        <dbReference type="ARBA" id="ARBA00022984"/>
    </source>
</evidence>
<keyword evidence="5 6" id="KW-0961">Cell wall biogenesis/degradation</keyword>
<evidence type="ECO:0000256" key="5">
    <source>
        <dbReference type="ARBA" id="ARBA00023316"/>
    </source>
</evidence>
<feature type="active site" description="Proton donor/acceptor" evidence="6">
    <location>
        <position position="111"/>
    </location>
</feature>
<name>A0ABT3DMD4_9BACI</name>
<evidence type="ECO:0000313" key="9">
    <source>
        <dbReference type="Proteomes" id="UP001526147"/>
    </source>
</evidence>
<feature type="active site" description="Nucleophile" evidence="6">
    <location>
        <position position="127"/>
    </location>
</feature>
<dbReference type="Proteomes" id="UP001526147">
    <property type="component" value="Unassembled WGS sequence"/>
</dbReference>
<evidence type="ECO:0000256" key="1">
    <source>
        <dbReference type="ARBA" id="ARBA00004752"/>
    </source>
</evidence>
<proteinExistence type="predicted"/>
<keyword evidence="2" id="KW-0808">Transferase</keyword>
<dbReference type="CDD" id="cd16913">
    <property type="entry name" value="YkuD_like"/>
    <property type="match status" value="1"/>
</dbReference>
<keyword evidence="4 6" id="KW-0573">Peptidoglycan synthesis</keyword>
<keyword evidence="9" id="KW-1185">Reference proteome</keyword>
<comment type="caution">
    <text evidence="8">The sequence shown here is derived from an EMBL/GenBank/DDBJ whole genome shotgun (WGS) entry which is preliminary data.</text>
</comment>
<dbReference type="InterPro" id="IPR005490">
    <property type="entry name" value="LD_TPept_cat_dom"/>
</dbReference>
<dbReference type="SUPFAM" id="SSF141523">
    <property type="entry name" value="L,D-transpeptidase catalytic domain-like"/>
    <property type="match status" value="1"/>
</dbReference>
<evidence type="ECO:0000256" key="6">
    <source>
        <dbReference type="PROSITE-ProRule" id="PRU01373"/>
    </source>
</evidence>
<accession>A0ABT3DMD4</accession>
<reference evidence="8 9" key="1">
    <citation type="submission" date="2022-10" db="EMBL/GenBank/DDBJ databases">
        <title>Draft genome assembly of moderately radiation resistant bacterium Metabacillus halosaccharovorans.</title>
        <authorList>
            <person name="Pal S."/>
            <person name="Gopinathan A."/>
        </authorList>
    </citation>
    <scope>NUCLEOTIDE SEQUENCE [LARGE SCALE GENOMIC DNA]</scope>
    <source>
        <strain evidence="8 9">VITHBRA001</strain>
    </source>
</reference>
<evidence type="ECO:0000259" key="7">
    <source>
        <dbReference type="PROSITE" id="PS52029"/>
    </source>
</evidence>
<protein>
    <submittedName>
        <fullName evidence="8">L,D-transpeptidase</fullName>
    </submittedName>
</protein>
<dbReference type="Pfam" id="PF03734">
    <property type="entry name" value="YkuD"/>
    <property type="match status" value="1"/>
</dbReference>
<dbReference type="PROSITE" id="PS52029">
    <property type="entry name" value="LD_TPASE"/>
    <property type="match status" value="1"/>
</dbReference>
<evidence type="ECO:0000313" key="8">
    <source>
        <dbReference type="EMBL" id="MCV9888225.1"/>
    </source>
</evidence>